<dbReference type="AlphaFoldDB" id="A0A1J6HSJ1"/>
<accession>A0A1J6HSJ1</accession>
<feature type="compositionally biased region" description="Low complexity" evidence="1">
    <location>
        <begin position="30"/>
        <end position="39"/>
    </location>
</feature>
<feature type="compositionally biased region" description="Polar residues" evidence="1">
    <location>
        <begin position="40"/>
        <end position="74"/>
    </location>
</feature>
<organism evidence="2 3">
    <name type="scientific">Nicotiana attenuata</name>
    <name type="common">Coyote tobacco</name>
    <dbReference type="NCBI Taxonomy" id="49451"/>
    <lineage>
        <taxon>Eukaryota</taxon>
        <taxon>Viridiplantae</taxon>
        <taxon>Streptophyta</taxon>
        <taxon>Embryophyta</taxon>
        <taxon>Tracheophyta</taxon>
        <taxon>Spermatophyta</taxon>
        <taxon>Magnoliopsida</taxon>
        <taxon>eudicotyledons</taxon>
        <taxon>Gunneridae</taxon>
        <taxon>Pentapetalae</taxon>
        <taxon>asterids</taxon>
        <taxon>lamiids</taxon>
        <taxon>Solanales</taxon>
        <taxon>Solanaceae</taxon>
        <taxon>Nicotianoideae</taxon>
        <taxon>Nicotianeae</taxon>
        <taxon>Nicotiana</taxon>
    </lineage>
</organism>
<comment type="caution">
    <text evidence="2">The sequence shown here is derived from an EMBL/GenBank/DDBJ whole genome shotgun (WGS) entry which is preliminary data.</text>
</comment>
<gene>
    <name evidence="2" type="ORF">A4A49_13780</name>
</gene>
<dbReference type="Gramene" id="OIS95885">
    <property type="protein sequence ID" value="OIS95885"/>
    <property type="gene ID" value="A4A49_13780"/>
</dbReference>
<evidence type="ECO:0000313" key="2">
    <source>
        <dbReference type="EMBL" id="OIS95885.1"/>
    </source>
</evidence>
<reference evidence="2" key="1">
    <citation type="submission" date="2016-11" db="EMBL/GenBank/DDBJ databases">
        <title>The genome of Nicotiana attenuata.</title>
        <authorList>
            <person name="Xu S."/>
            <person name="Brockmoeller T."/>
            <person name="Gaquerel E."/>
            <person name="Navarro A."/>
            <person name="Kuhl H."/>
            <person name="Gase K."/>
            <person name="Ling Z."/>
            <person name="Zhou W."/>
            <person name="Kreitzer C."/>
            <person name="Stanke M."/>
            <person name="Tang H."/>
            <person name="Lyons E."/>
            <person name="Pandey P."/>
            <person name="Pandey S.P."/>
            <person name="Timmermann B."/>
            <person name="Baldwin I.T."/>
        </authorList>
    </citation>
    <scope>NUCLEOTIDE SEQUENCE [LARGE SCALE GENOMIC DNA]</scope>
    <source>
        <strain evidence="2">UT</strain>
    </source>
</reference>
<dbReference type="PANTHER" id="PTHR33144">
    <property type="entry name" value="OS10G0409366 PROTEIN-RELATED"/>
    <property type="match status" value="1"/>
</dbReference>
<evidence type="ECO:0000256" key="1">
    <source>
        <dbReference type="SAM" id="MobiDB-lite"/>
    </source>
</evidence>
<dbReference type="PANTHER" id="PTHR33144:SF45">
    <property type="entry name" value="TRANSPOSASE TNP1_EN_SPM-LIKE DOMAIN-CONTAINING PROTEIN"/>
    <property type="match status" value="1"/>
</dbReference>
<sequence>MYVEMPKQNRVKNQFKSVKERSSLVPRQPSQAQASSSTSYRVSLHSTLPTQPTQHVISVDGVSSQHGVPSSSDGVSSQHVVSSLSSDGISSQPAVPSSSSGAVSSRQTGRSTSNEEPHWFVDVIDERQVIKTIRLKVKDVHNLDKGLRIIVEFDEYHAAIGKSAGLIVGVLGQLATNPMYFPIGFEKWQSMPKSFLDRVFNDIIVPRFFFTIDQQKAKAWLNSSINKKWREYRLKLWKEADDPLLSKEDIIKNVQDGIPMDQWALYVTYRMKEETKIYHENSC</sequence>
<name>A0A1J6HSJ1_NICAT</name>
<dbReference type="Proteomes" id="UP000187609">
    <property type="component" value="Unassembled WGS sequence"/>
</dbReference>
<protein>
    <submittedName>
        <fullName evidence="2">Uncharacterized protein</fullName>
    </submittedName>
</protein>
<feature type="compositionally biased region" description="Low complexity" evidence="1">
    <location>
        <begin position="75"/>
        <end position="105"/>
    </location>
</feature>
<proteinExistence type="predicted"/>
<dbReference type="OMA" id="IYHENSC"/>
<evidence type="ECO:0000313" key="3">
    <source>
        <dbReference type="Proteomes" id="UP000187609"/>
    </source>
</evidence>
<feature type="region of interest" description="Disordered" evidence="1">
    <location>
        <begin position="1"/>
        <end position="115"/>
    </location>
</feature>
<keyword evidence="3" id="KW-1185">Reference proteome</keyword>
<dbReference type="EMBL" id="MJEQ01037194">
    <property type="protein sequence ID" value="OIS95885.1"/>
    <property type="molecule type" value="Genomic_DNA"/>
</dbReference>